<evidence type="ECO:0000256" key="1">
    <source>
        <dbReference type="SAM" id="MobiDB-lite"/>
    </source>
</evidence>
<reference evidence="4" key="1">
    <citation type="submission" date="2017-06" db="EMBL/GenBank/DDBJ databases">
        <title>Genome analysis of Fimbriiglobus ruber SP5, the first member of the order Planctomycetales with confirmed chitinolytic capability.</title>
        <authorList>
            <person name="Ravin N.V."/>
            <person name="Rakitin A.L."/>
            <person name="Ivanova A.A."/>
            <person name="Beletsky A.V."/>
            <person name="Kulichevskaya I.S."/>
            <person name="Mardanov A.V."/>
            <person name="Dedysh S.N."/>
        </authorList>
    </citation>
    <scope>NUCLEOTIDE SEQUENCE [LARGE SCALE GENOMIC DNA]</scope>
    <source>
        <strain evidence="4">SP5</strain>
    </source>
</reference>
<proteinExistence type="predicted"/>
<gene>
    <name evidence="3" type="ORF">FRUB_03154</name>
</gene>
<dbReference type="OrthoDB" id="280947at2"/>
<feature type="signal peptide" evidence="2">
    <location>
        <begin position="1"/>
        <end position="23"/>
    </location>
</feature>
<dbReference type="AlphaFoldDB" id="A0A225E4E6"/>
<accession>A0A225E4E6</accession>
<evidence type="ECO:0000313" key="3">
    <source>
        <dbReference type="EMBL" id="OWK43555.1"/>
    </source>
</evidence>
<dbReference type="RefSeq" id="WP_088254377.1">
    <property type="nucleotide sequence ID" value="NZ_NIDE01000004.1"/>
</dbReference>
<feature type="compositionally biased region" description="Polar residues" evidence="1">
    <location>
        <begin position="93"/>
        <end position="103"/>
    </location>
</feature>
<evidence type="ECO:0000313" key="4">
    <source>
        <dbReference type="Proteomes" id="UP000214646"/>
    </source>
</evidence>
<evidence type="ECO:0000256" key="2">
    <source>
        <dbReference type="SAM" id="SignalP"/>
    </source>
</evidence>
<sequence length="444" mass="47443">MFVRVRPWVGLFAVLAATGAAPAQTVNLTEEVKPGDVFRYDLALAVDGKLKVEREGKLDAVPLKAKAAHAFVERVDATDTRGGAGRVLRHYTTAGSESETGGETSKRTLGTDRRLIVAQRSTEGSLHFSPDGPLTREELELVAEHFDTLCLPGLLPGKELKPGETWAVDSEAVAHACLFEGLIKGDLTGTFVEVKDGAAVYTITGTAEGVEAGASAKVSVSATGKFDLASKHVVQLTWEQSDDRAQGPASPATEVKAVLTLKRTAVAEEPKELGADVRAKIPADGKLPELLTLLRYVDPSSRYEFVYSRDWHVVGRTKDHLVLRLLDKGEFAAQATVSAWKKAAPGGHTSPEEFKKVIATLPGWEPEAVVDDGTVPTDAGRWLHRVVIRGKQDGVAVVQIFYLLAGPGGDQVAVTVLARGETAGKLAPRDAALVNAIEFPVRKP</sequence>
<protein>
    <submittedName>
        <fullName evidence="3">Uncharacterized protein</fullName>
    </submittedName>
</protein>
<keyword evidence="2" id="KW-0732">Signal</keyword>
<keyword evidence="4" id="KW-1185">Reference proteome</keyword>
<feature type="chain" id="PRO_5012623817" evidence="2">
    <location>
        <begin position="24"/>
        <end position="444"/>
    </location>
</feature>
<dbReference type="Proteomes" id="UP000214646">
    <property type="component" value="Unassembled WGS sequence"/>
</dbReference>
<dbReference type="EMBL" id="NIDE01000004">
    <property type="protein sequence ID" value="OWK43555.1"/>
    <property type="molecule type" value="Genomic_DNA"/>
</dbReference>
<organism evidence="3 4">
    <name type="scientific">Fimbriiglobus ruber</name>
    <dbReference type="NCBI Taxonomy" id="1908690"/>
    <lineage>
        <taxon>Bacteria</taxon>
        <taxon>Pseudomonadati</taxon>
        <taxon>Planctomycetota</taxon>
        <taxon>Planctomycetia</taxon>
        <taxon>Gemmatales</taxon>
        <taxon>Gemmataceae</taxon>
        <taxon>Fimbriiglobus</taxon>
    </lineage>
</organism>
<feature type="region of interest" description="Disordered" evidence="1">
    <location>
        <begin position="86"/>
        <end position="110"/>
    </location>
</feature>
<name>A0A225E4E6_9BACT</name>
<comment type="caution">
    <text evidence="3">The sequence shown here is derived from an EMBL/GenBank/DDBJ whole genome shotgun (WGS) entry which is preliminary data.</text>
</comment>